<proteinExistence type="predicted"/>
<evidence type="ECO:0000313" key="1">
    <source>
        <dbReference type="EMBL" id="KAJ9074268.1"/>
    </source>
</evidence>
<keyword evidence="2" id="KW-1185">Reference proteome</keyword>
<gene>
    <name evidence="1" type="ORF">DSO57_1008255</name>
</gene>
<name>A0ACC2TI95_9FUNG</name>
<dbReference type="EMBL" id="QTSX02002865">
    <property type="protein sequence ID" value="KAJ9074268.1"/>
    <property type="molecule type" value="Genomic_DNA"/>
</dbReference>
<organism evidence="1 2">
    <name type="scientific">Entomophthora muscae</name>
    <dbReference type="NCBI Taxonomy" id="34485"/>
    <lineage>
        <taxon>Eukaryota</taxon>
        <taxon>Fungi</taxon>
        <taxon>Fungi incertae sedis</taxon>
        <taxon>Zoopagomycota</taxon>
        <taxon>Entomophthoromycotina</taxon>
        <taxon>Entomophthoromycetes</taxon>
        <taxon>Entomophthorales</taxon>
        <taxon>Entomophthoraceae</taxon>
        <taxon>Entomophthora</taxon>
    </lineage>
</organism>
<reference evidence="1" key="1">
    <citation type="submission" date="2022-04" db="EMBL/GenBank/DDBJ databases">
        <title>Genome of the entomopathogenic fungus Entomophthora muscae.</title>
        <authorList>
            <person name="Elya C."/>
            <person name="Lovett B.R."/>
            <person name="Lee E."/>
            <person name="Macias A.M."/>
            <person name="Hajek A.E."/>
            <person name="De Bivort B.L."/>
            <person name="Kasson M.T."/>
            <person name="De Fine Licht H.H."/>
            <person name="Stajich J.E."/>
        </authorList>
    </citation>
    <scope>NUCLEOTIDE SEQUENCE</scope>
    <source>
        <strain evidence="1">Berkeley</strain>
    </source>
</reference>
<sequence>MPRPTSRFSSRATSRTYNPVQSKELQVPLILICKDGSLDEKGALGQGMRGQRDSVQLMLGFFQRIFFNGPLCPLDFDLVTLIKAVTGVSAEYYSLMCTLTPGAKLTPTGLIDLVRPLALSRDLAAVGSPLTYHADSGLARIARIALSFFSGWVNPLSAMGSECLLLPRECTVYRLWSPPGFTNSFLEVEAFSSSCQPILLHPDILRSYIRPAKKTLFNMVLEEWFEDGFLTQLIQRRLPHQRIFLLSKSVCSLALPFSSRGWLRFSCVTWLKHFIGLIARVIDFKAWWGVRLHCLILSGVLFLTPTILIAFITSAIRVSQTPAGPALLHLVPFFGAVAIPCIYFISLLIASLSQKQVSFAQRWLDLLINLVLLPVCAILVPLIALWSSDKISSKFYYSGSGPSYKFMKPIYLTSPRNVTKSPTSLHLSLASPNCFSPHLPYANMAETNIQSGFDWRFREELVHHALSQDLLDILSNQANLSDIELAYTVPFRYFPDWQAMLSYFRPDITQSPTASSMGHTIYPNRSYLKQSNSAYATQKTHSVRSIYYLDPISTRGSSTLPSPTI</sequence>
<comment type="caution">
    <text evidence="1">The sequence shown here is derived from an EMBL/GenBank/DDBJ whole genome shotgun (WGS) entry which is preliminary data.</text>
</comment>
<protein>
    <submittedName>
        <fullName evidence="1">Uncharacterized protein</fullName>
    </submittedName>
</protein>
<accession>A0ACC2TI95</accession>
<dbReference type="Proteomes" id="UP001165960">
    <property type="component" value="Unassembled WGS sequence"/>
</dbReference>
<evidence type="ECO:0000313" key="2">
    <source>
        <dbReference type="Proteomes" id="UP001165960"/>
    </source>
</evidence>